<dbReference type="InterPro" id="IPR012094">
    <property type="entry name" value="tRNA_Ile_lys_synt"/>
</dbReference>
<dbReference type="InterPro" id="IPR012795">
    <property type="entry name" value="tRNA_Ile_lys_synt_N"/>
</dbReference>
<evidence type="ECO:0000256" key="6">
    <source>
        <dbReference type="HAMAP-Rule" id="MF_01161"/>
    </source>
</evidence>
<keyword evidence="3 6" id="KW-0547">Nucleotide-binding</keyword>
<comment type="similarity">
    <text evidence="6">Belongs to the tRNA(Ile)-lysidine synthase family.</text>
</comment>
<dbReference type="Proteomes" id="UP000078316">
    <property type="component" value="Unassembled WGS sequence"/>
</dbReference>
<comment type="caution">
    <text evidence="8">The sequence shown here is derived from an EMBL/GenBank/DDBJ whole genome shotgun (WGS) entry which is preliminary data.</text>
</comment>
<evidence type="ECO:0000256" key="3">
    <source>
        <dbReference type="ARBA" id="ARBA00022741"/>
    </source>
</evidence>
<keyword evidence="4 6" id="KW-0067">ATP-binding</keyword>
<dbReference type="Gene3D" id="3.40.50.620">
    <property type="entry name" value="HUPs"/>
    <property type="match status" value="1"/>
</dbReference>
<keyword evidence="2 6" id="KW-0819">tRNA processing</keyword>
<organism evidence="8 9">
    <name type="scientific">Methylobacterium platani</name>
    <dbReference type="NCBI Taxonomy" id="427683"/>
    <lineage>
        <taxon>Bacteria</taxon>
        <taxon>Pseudomonadati</taxon>
        <taxon>Pseudomonadota</taxon>
        <taxon>Alphaproteobacteria</taxon>
        <taxon>Hyphomicrobiales</taxon>
        <taxon>Methylobacteriaceae</taxon>
        <taxon>Methylobacterium</taxon>
    </lineage>
</organism>
<dbReference type="InterPro" id="IPR014729">
    <property type="entry name" value="Rossmann-like_a/b/a_fold"/>
</dbReference>
<dbReference type="Pfam" id="PF01171">
    <property type="entry name" value="ATP_bind_3"/>
    <property type="match status" value="1"/>
</dbReference>
<dbReference type="CDD" id="cd01992">
    <property type="entry name" value="TilS_N"/>
    <property type="match status" value="1"/>
</dbReference>
<dbReference type="GO" id="GO:0006400">
    <property type="term" value="P:tRNA modification"/>
    <property type="evidence" value="ECO:0007669"/>
    <property type="project" value="UniProtKB-UniRule"/>
</dbReference>
<dbReference type="PANTHER" id="PTHR43033">
    <property type="entry name" value="TRNA(ILE)-LYSIDINE SYNTHASE-RELATED"/>
    <property type="match status" value="1"/>
</dbReference>
<comment type="catalytic activity">
    <reaction evidence="5 6">
        <text>cytidine(34) in tRNA(Ile2) + L-lysine + ATP = lysidine(34) in tRNA(Ile2) + AMP + diphosphate + H(+)</text>
        <dbReference type="Rhea" id="RHEA:43744"/>
        <dbReference type="Rhea" id="RHEA-COMP:10625"/>
        <dbReference type="Rhea" id="RHEA-COMP:10670"/>
        <dbReference type="ChEBI" id="CHEBI:15378"/>
        <dbReference type="ChEBI" id="CHEBI:30616"/>
        <dbReference type="ChEBI" id="CHEBI:32551"/>
        <dbReference type="ChEBI" id="CHEBI:33019"/>
        <dbReference type="ChEBI" id="CHEBI:82748"/>
        <dbReference type="ChEBI" id="CHEBI:83665"/>
        <dbReference type="ChEBI" id="CHEBI:456215"/>
        <dbReference type="EC" id="6.3.4.19"/>
    </reaction>
</comment>
<dbReference type="PANTHER" id="PTHR43033:SF1">
    <property type="entry name" value="TRNA(ILE)-LYSIDINE SYNTHASE-RELATED"/>
    <property type="match status" value="1"/>
</dbReference>
<dbReference type="InterPro" id="IPR011063">
    <property type="entry name" value="TilS/TtcA_N"/>
</dbReference>
<dbReference type="EC" id="6.3.4.19" evidence="6"/>
<dbReference type="EMBL" id="LWHQ01000004">
    <property type="protein sequence ID" value="OAS27510.1"/>
    <property type="molecule type" value="Genomic_DNA"/>
</dbReference>
<evidence type="ECO:0000313" key="8">
    <source>
        <dbReference type="EMBL" id="OAS27510.1"/>
    </source>
</evidence>
<evidence type="ECO:0000313" key="9">
    <source>
        <dbReference type="Proteomes" id="UP000078316"/>
    </source>
</evidence>
<dbReference type="OrthoDB" id="9807403at2"/>
<dbReference type="GO" id="GO:0032267">
    <property type="term" value="F:tRNA(Ile)-lysidine synthase activity"/>
    <property type="evidence" value="ECO:0007669"/>
    <property type="project" value="UniProtKB-EC"/>
</dbReference>
<comment type="domain">
    <text evidence="6">The N-terminal region contains the highly conserved SGGXDS motif, predicted to be a P-loop motif involved in ATP binding.</text>
</comment>
<dbReference type="GO" id="GO:0005737">
    <property type="term" value="C:cytoplasm"/>
    <property type="evidence" value="ECO:0007669"/>
    <property type="project" value="UniProtKB-SubCell"/>
</dbReference>
<evidence type="ECO:0000256" key="5">
    <source>
        <dbReference type="ARBA" id="ARBA00048539"/>
    </source>
</evidence>
<sequence>MSRPDEPDPGGPLDADEAARLLSPWIGPDAPFRGAVLAVSGGPDSTALMGCAAALGSGLPVTVATVDHGLRPDSAAEARAVADLAARLGLPHRLLAWTGPKPSARLQEAARTARYRLLAGLAHEAGADLVLTGHTLDDQAETVLMRLCAGSGPAGLAGMAPARPLARGPDGLTLARPFLGVPKARLVATCEARGWPFCRDPSNANPRFGRARLRRLLPLLAEEGLTPARLARLAGRLRRDEAALDEAAATALGALRRDGTGGEGRLVLDGPGLAALPEAVALRVAGLALAELRSPVPEAPTYPPRLERLERVVLDTVLPALRDGRPCRRTVAGILLAAGGGRLTLSPEPPRRGRARPG</sequence>
<feature type="binding site" evidence="6">
    <location>
        <begin position="40"/>
        <end position="45"/>
    </location>
    <ligand>
        <name>ATP</name>
        <dbReference type="ChEBI" id="CHEBI:30616"/>
    </ligand>
</feature>
<dbReference type="HAMAP" id="MF_01161">
    <property type="entry name" value="tRNA_Ile_lys_synt"/>
    <property type="match status" value="1"/>
</dbReference>
<reference evidence="8 9" key="1">
    <citation type="submission" date="2016-04" db="EMBL/GenBank/DDBJ databases">
        <authorList>
            <person name="Evans L.H."/>
            <person name="Alamgir A."/>
            <person name="Owens N."/>
            <person name="Weber N.D."/>
            <person name="Virtaneva K."/>
            <person name="Barbian K."/>
            <person name="Babar A."/>
            <person name="Rosenke K."/>
        </authorList>
    </citation>
    <scope>NUCLEOTIDE SEQUENCE [LARGE SCALE GENOMIC DNA]</scope>
    <source>
        <strain evidence="8 9">PMB02</strain>
    </source>
</reference>
<dbReference type="GO" id="GO:0005524">
    <property type="term" value="F:ATP binding"/>
    <property type="evidence" value="ECO:0007669"/>
    <property type="project" value="UniProtKB-UniRule"/>
</dbReference>
<comment type="subcellular location">
    <subcellularLocation>
        <location evidence="6">Cytoplasm</location>
    </subcellularLocation>
</comment>
<keyword evidence="6" id="KW-0963">Cytoplasm</keyword>
<comment type="function">
    <text evidence="6">Ligates lysine onto the cytidine present at position 34 of the AUA codon-specific tRNA(Ile) that contains the anticodon CAU, in an ATP-dependent manner. Cytidine is converted to lysidine, thus changing the amino acid specificity of the tRNA from methionine to isoleucine.</text>
</comment>
<dbReference type="STRING" id="427683.A5481_00950"/>
<dbReference type="NCBIfam" id="TIGR02432">
    <property type="entry name" value="lysidine_TilS_N"/>
    <property type="match status" value="1"/>
</dbReference>
<keyword evidence="1 6" id="KW-0436">Ligase</keyword>
<dbReference type="RefSeq" id="WP_064503717.1">
    <property type="nucleotide sequence ID" value="NZ_LWHQ01000004.1"/>
</dbReference>
<evidence type="ECO:0000256" key="1">
    <source>
        <dbReference type="ARBA" id="ARBA00022598"/>
    </source>
</evidence>
<dbReference type="AlphaFoldDB" id="A0A179SKI0"/>
<evidence type="ECO:0000259" key="7">
    <source>
        <dbReference type="Pfam" id="PF01171"/>
    </source>
</evidence>
<feature type="domain" description="tRNA(Ile)-lysidine/2-thiocytidine synthase N-terminal" evidence="7">
    <location>
        <begin position="36"/>
        <end position="215"/>
    </location>
</feature>
<evidence type="ECO:0000256" key="4">
    <source>
        <dbReference type="ARBA" id="ARBA00022840"/>
    </source>
</evidence>
<protein>
    <recommendedName>
        <fullName evidence="6">tRNA(Ile)-lysidine synthase</fullName>
        <ecNumber evidence="6">6.3.4.19</ecNumber>
    </recommendedName>
    <alternativeName>
        <fullName evidence="6">tRNA(Ile)-2-lysyl-cytidine synthase</fullName>
    </alternativeName>
    <alternativeName>
        <fullName evidence="6">tRNA(Ile)-lysidine synthetase</fullName>
    </alternativeName>
</protein>
<evidence type="ECO:0000256" key="2">
    <source>
        <dbReference type="ARBA" id="ARBA00022694"/>
    </source>
</evidence>
<proteinExistence type="inferred from homology"/>
<gene>
    <name evidence="6" type="primary">tilS</name>
    <name evidence="8" type="ORF">A5481_00950</name>
</gene>
<accession>A0A179SKI0</accession>
<name>A0A179SKI0_9HYPH</name>
<dbReference type="SUPFAM" id="SSF52402">
    <property type="entry name" value="Adenine nucleotide alpha hydrolases-like"/>
    <property type="match status" value="1"/>
</dbReference>